<dbReference type="InterPro" id="IPR013563">
    <property type="entry name" value="Oligopep_ABC_C"/>
</dbReference>
<comment type="similarity">
    <text evidence="1">Belongs to the ABC transporter superfamily.</text>
</comment>
<dbReference type="Proteomes" id="UP000291562">
    <property type="component" value="Chromosome"/>
</dbReference>
<dbReference type="Pfam" id="PF08352">
    <property type="entry name" value="oligo_HPY"/>
    <property type="match status" value="2"/>
</dbReference>
<dbReference type="GO" id="GO:0005524">
    <property type="term" value="F:ATP binding"/>
    <property type="evidence" value="ECO:0007669"/>
    <property type="project" value="UniProtKB-KW"/>
</dbReference>
<dbReference type="RefSeq" id="WP_129836222.1">
    <property type="nucleotide sequence ID" value="NZ_CP035704.1"/>
</dbReference>
<dbReference type="OrthoDB" id="9784450at2"/>
<dbReference type="AlphaFoldDB" id="A0A411HPE7"/>
<evidence type="ECO:0000256" key="1">
    <source>
        <dbReference type="ARBA" id="ARBA00005417"/>
    </source>
</evidence>
<evidence type="ECO:0000256" key="3">
    <source>
        <dbReference type="ARBA" id="ARBA00022741"/>
    </source>
</evidence>
<evidence type="ECO:0000256" key="4">
    <source>
        <dbReference type="ARBA" id="ARBA00022840"/>
    </source>
</evidence>
<dbReference type="InterPro" id="IPR027417">
    <property type="entry name" value="P-loop_NTPase"/>
</dbReference>
<dbReference type="InterPro" id="IPR050319">
    <property type="entry name" value="ABC_transp_ATP-bind"/>
</dbReference>
<dbReference type="NCBIfam" id="NF008453">
    <property type="entry name" value="PRK11308.1"/>
    <property type="match status" value="2"/>
</dbReference>
<evidence type="ECO:0000313" key="7">
    <source>
        <dbReference type="EMBL" id="QBB72346.1"/>
    </source>
</evidence>
<dbReference type="Pfam" id="PF00005">
    <property type="entry name" value="ABC_tran"/>
    <property type="match status" value="2"/>
</dbReference>
<evidence type="ECO:0000256" key="5">
    <source>
        <dbReference type="SAM" id="MobiDB-lite"/>
    </source>
</evidence>
<dbReference type="KEGG" id="xbc:ELE36_19325"/>
<evidence type="ECO:0000259" key="6">
    <source>
        <dbReference type="PROSITE" id="PS50893"/>
    </source>
</evidence>
<dbReference type="GO" id="GO:0016887">
    <property type="term" value="F:ATP hydrolysis activity"/>
    <property type="evidence" value="ECO:0007669"/>
    <property type="project" value="InterPro"/>
</dbReference>
<feature type="region of interest" description="Disordered" evidence="5">
    <location>
        <begin position="1"/>
        <end position="21"/>
    </location>
</feature>
<feature type="domain" description="ABC transporter" evidence="6">
    <location>
        <begin position="25"/>
        <end position="272"/>
    </location>
</feature>
<dbReference type="InterPro" id="IPR003593">
    <property type="entry name" value="AAA+_ATPase"/>
</dbReference>
<dbReference type="Gene3D" id="3.40.50.300">
    <property type="entry name" value="P-loop containing nucleotide triphosphate hydrolases"/>
    <property type="match status" value="2"/>
</dbReference>
<reference evidence="7 8" key="1">
    <citation type="submission" date="2019-01" db="EMBL/GenBank/DDBJ databases">
        <title>Pseudolysobacter antarctica gen. nov., sp. nov., isolated from Fildes Peninsula, Antarctica.</title>
        <authorList>
            <person name="Wei Z."/>
            <person name="Peng F."/>
        </authorList>
    </citation>
    <scope>NUCLEOTIDE SEQUENCE [LARGE SCALE GENOMIC DNA]</scope>
    <source>
        <strain evidence="7 8">AQ6-296</strain>
    </source>
</reference>
<name>A0A411HPE7_9GAMM</name>
<dbReference type="SUPFAM" id="SSF52540">
    <property type="entry name" value="P-loop containing nucleoside triphosphate hydrolases"/>
    <property type="match status" value="2"/>
</dbReference>
<evidence type="ECO:0000313" key="8">
    <source>
        <dbReference type="Proteomes" id="UP000291562"/>
    </source>
</evidence>
<gene>
    <name evidence="7" type="ORF">ELE36_19325</name>
</gene>
<dbReference type="PROSITE" id="PS00211">
    <property type="entry name" value="ABC_TRANSPORTER_1"/>
    <property type="match status" value="1"/>
</dbReference>
<proteinExistence type="inferred from homology"/>
<sequence length="557" mass="60546">MSGVNKPAHLRDTKNQSPHSPKNLIEVEQLSIFLRGHRAPLVNELNLHIAAGECLGLVGESGSGKSLSASAMLGLLPPGSITTGSIRYRGGELVGARETDWRAIRGREIALVFQNAAASLHPLRSIGAQLVEVLRQQRPIDAKKTRAAAIALLHETCIDQPEQRLAAYPHQLSGGQRQRVLIALALAGEPSLLVADEATSALDATVQRQIILLLDKLRRERGLALLFITHDLTLAAELCQRIAVMQHGRIVEQGETAQLFSSPQHAYTRLLLGQQLPLHTTQLTTSADAPLLEIRSLNASYAARGWRQKKRAALIDVSLELHRGETLAIVGESGSGKSTLARCLLGLQRVQSGTIYFAGKSLALDSSAAWLPLRRQLQIVFQDPYASLDPGMRIRDVLLEPLQIHALVQGRAARESRIHELLALVGLDDNVLTRYPHQLSGGQNQRVAIARALAVDPLYLICDEATSALDAAHQSHILTLLQTLQKQRGLGLLLITHDLRLVRACADRVGVLYRGKLVELGDTETVLTAPQHPHTQALLAAMPADPRQSPALSMAEK</sequence>
<organism evidence="7 8">
    <name type="scientific">Pseudolysobacter antarcticus</name>
    <dbReference type="NCBI Taxonomy" id="2511995"/>
    <lineage>
        <taxon>Bacteria</taxon>
        <taxon>Pseudomonadati</taxon>
        <taxon>Pseudomonadota</taxon>
        <taxon>Gammaproteobacteria</taxon>
        <taxon>Lysobacterales</taxon>
        <taxon>Rhodanobacteraceae</taxon>
        <taxon>Pseudolysobacter</taxon>
    </lineage>
</organism>
<dbReference type="CDD" id="cd03257">
    <property type="entry name" value="ABC_NikE_OppD_transporters"/>
    <property type="match status" value="2"/>
</dbReference>
<accession>A0A411HPE7</accession>
<keyword evidence="8" id="KW-1185">Reference proteome</keyword>
<dbReference type="GO" id="GO:0015833">
    <property type="term" value="P:peptide transport"/>
    <property type="evidence" value="ECO:0007669"/>
    <property type="project" value="InterPro"/>
</dbReference>
<dbReference type="PROSITE" id="PS50893">
    <property type="entry name" value="ABC_TRANSPORTER_2"/>
    <property type="match status" value="2"/>
</dbReference>
<dbReference type="EMBL" id="CP035704">
    <property type="protein sequence ID" value="QBB72346.1"/>
    <property type="molecule type" value="Genomic_DNA"/>
</dbReference>
<dbReference type="PANTHER" id="PTHR43776">
    <property type="entry name" value="TRANSPORT ATP-BINDING PROTEIN"/>
    <property type="match status" value="1"/>
</dbReference>
<dbReference type="NCBIfam" id="NF007739">
    <property type="entry name" value="PRK10419.1"/>
    <property type="match status" value="2"/>
</dbReference>
<dbReference type="PANTHER" id="PTHR43776:SF7">
    <property type="entry name" value="D,D-DIPEPTIDE TRANSPORT ATP-BINDING PROTEIN DDPF-RELATED"/>
    <property type="match status" value="1"/>
</dbReference>
<dbReference type="InterPro" id="IPR003439">
    <property type="entry name" value="ABC_transporter-like_ATP-bd"/>
</dbReference>
<dbReference type="InterPro" id="IPR017871">
    <property type="entry name" value="ABC_transporter-like_CS"/>
</dbReference>
<keyword evidence="4 7" id="KW-0067">ATP-binding</keyword>
<protein>
    <submittedName>
        <fullName evidence="7">ABC transporter ATP-binding protein</fullName>
    </submittedName>
</protein>
<evidence type="ECO:0000256" key="2">
    <source>
        <dbReference type="ARBA" id="ARBA00022448"/>
    </source>
</evidence>
<dbReference type="GO" id="GO:0055085">
    <property type="term" value="P:transmembrane transport"/>
    <property type="evidence" value="ECO:0007669"/>
    <property type="project" value="UniProtKB-ARBA"/>
</dbReference>
<keyword evidence="3" id="KW-0547">Nucleotide-binding</keyword>
<feature type="domain" description="ABC transporter" evidence="6">
    <location>
        <begin position="294"/>
        <end position="539"/>
    </location>
</feature>
<dbReference type="SMART" id="SM00382">
    <property type="entry name" value="AAA"/>
    <property type="match status" value="2"/>
</dbReference>
<keyword evidence="2" id="KW-0813">Transport</keyword>